<dbReference type="PIRSF" id="PIRSF011484">
    <property type="entry name" value="YaeQ"/>
    <property type="match status" value="1"/>
</dbReference>
<organism evidence="1 2">
    <name type="scientific">Rhodanobacter soli</name>
    <dbReference type="NCBI Taxonomy" id="590609"/>
    <lineage>
        <taxon>Bacteria</taxon>
        <taxon>Pseudomonadati</taxon>
        <taxon>Pseudomonadota</taxon>
        <taxon>Gammaproteobacteria</taxon>
        <taxon>Lysobacterales</taxon>
        <taxon>Rhodanobacteraceae</taxon>
        <taxon>Rhodanobacter</taxon>
    </lineage>
</organism>
<dbReference type="Proteomes" id="UP001549251">
    <property type="component" value="Unassembled WGS sequence"/>
</dbReference>
<dbReference type="SMART" id="SM01322">
    <property type="entry name" value="YaeQ"/>
    <property type="match status" value="1"/>
</dbReference>
<accession>A0ABV2PYM9</accession>
<evidence type="ECO:0000313" key="1">
    <source>
        <dbReference type="EMBL" id="MET4570148.1"/>
    </source>
</evidence>
<dbReference type="PANTHER" id="PTHR38784">
    <property type="entry name" value="SUCROSE PHOSPHORYLASE"/>
    <property type="match status" value="1"/>
</dbReference>
<dbReference type="RefSeq" id="WP_354550623.1">
    <property type="nucleotide sequence ID" value="NZ_JBEPSD010000002.1"/>
</dbReference>
<dbReference type="CDD" id="cd22368">
    <property type="entry name" value="YaeQ-like"/>
    <property type="match status" value="1"/>
</dbReference>
<dbReference type="SUPFAM" id="SSF52980">
    <property type="entry name" value="Restriction endonuclease-like"/>
    <property type="match status" value="1"/>
</dbReference>
<comment type="caution">
    <text evidence="1">The sequence shown here is derived from an EMBL/GenBank/DDBJ whole genome shotgun (WGS) entry which is preliminary data.</text>
</comment>
<protein>
    <submittedName>
        <fullName evidence="1">Uncharacterized protein YaeQ</fullName>
    </submittedName>
</protein>
<reference evidence="1 2" key="1">
    <citation type="submission" date="2024-06" db="EMBL/GenBank/DDBJ databases">
        <title>Sorghum-associated microbial communities from plants grown in Nebraska, USA.</title>
        <authorList>
            <person name="Schachtman D."/>
        </authorList>
    </citation>
    <scope>NUCLEOTIDE SEQUENCE [LARGE SCALE GENOMIC DNA]</scope>
    <source>
        <strain evidence="1 2">1757</strain>
    </source>
</reference>
<proteinExistence type="predicted"/>
<dbReference type="InterPro" id="IPR011335">
    <property type="entry name" value="Restrct_endonuc-II-like"/>
</dbReference>
<name>A0ABV2PYM9_9GAMM</name>
<dbReference type="InterPro" id="IPR009822">
    <property type="entry name" value="YaeQ"/>
</dbReference>
<dbReference type="PANTHER" id="PTHR38784:SF1">
    <property type="entry name" value="SUCROSE PHOSPHORYLASE"/>
    <property type="match status" value="1"/>
</dbReference>
<dbReference type="EMBL" id="JBEPSD010000002">
    <property type="protein sequence ID" value="MET4570148.1"/>
    <property type="molecule type" value="Genomic_DNA"/>
</dbReference>
<evidence type="ECO:0000313" key="2">
    <source>
        <dbReference type="Proteomes" id="UP001549251"/>
    </source>
</evidence>
<keyword evidence="2" id="KW-1185">Reference proteome</keyword>
<sequence>MALNSTIYKVELQISDMDRHYYATHALTLARHPSETEERLMVRLLAFALYADERLEFGKGISDEDEPALWRKAYTDEIELWIEVGQPDETRIRKACGRSRQVVVISYGGNAAEIWWNKVGSALSRNRNLTVLDIPVRTVAELAALLQRGMRLQALIQDGQLQLMNDADAVAVDPLRRMAPTETVG</sequence>
<dbReference type="InterPro" id="IPR038590">
    <property type="entry name" value="YaeQ_sf"/>
</dbReference>
<dbReference type="Pfam" id="PF07152">
    <property type="entry name" value="YaeQ"/>
    <property type="match status" value="1"/>
</dbReference>
<dbReference type="Gene3D" id="3.10.640.10">
    <property type="entry name" value="Restriction endonuclease-like alpha-beta roll domain"/>
    <property type="match status" value="1"/>
</dbReference>
<gene>
    <name evidence="1" type="ORF">ABIE04_002509</name>
</gene>